<evidence type="ECO:0000313" key="2">
    <source>
        <dbReference type="Proteomes" id="UP000663887"/>
    </source>
</evidence>
<dbReference type="Proteomes" id="UP000663887">
    <property type="component" value="Unassembled WGS sequence"/>
</dbReference>
<dbReference type="EMBL" id="CAJNRG010009149">
    <property type="protein sequence ID" value="CAF2110526.1"/>
    <property type="molecule type" value="Genomic_DNA"/>
</dbReference>
<accession>A0A816U7R6</accession>
<organism evidence="1 2">
    <name type="scientific">Rotaria magnacalcarata</name>
    <dbReference type="NCBI Taxonomy" id="392030"/>
    <lineage>
        <taxon>Eukaryota</taxon>
        <taxon>Metazoa</taxon>
        <taxon>Spiralia</taxon>
        <taxon>Gnathifera</taxon>
        <taxon>Rotifera</taxon>
        <taxon>Eurotatoria</taxon>
        <taxon>Bdelloidea</taxon>
        <taxon>Philodinida</taxon>
        <taxon>Philodinidae</taxon>
        <taxon>Rotaria</taxon>
    </lineage>
</organism>
<gene>
    <name evidence="1" type="ORF">XDN619_LOCUS20640</name>
</gene>
<reference evidence="1" key="1">
    <citation type="submission" date="2021-02" db="EMBL/GenBank/DDBJ databases">
        <authorList>
            <person name="Nowell W R."/>
        </authorList>
    </citation>
    <scope>NUCLEOTIDE SEQUENCE</scope>
</reference>
<protein>
    <submittedName>
        <fullName evidence="1">Uncharacterized protein</fullName>
    </submittedName>
</protein>
<evidence type="ECO:0000313" key="1">
    <source>
        <dbReference type="EMBL" id="CAF2110526.1"/>
    </source>
</evidence>
<dbReference type="AlphaFoldDB" id="A0A816U7R6"/>
<comment type="caution">
    <text evidence="1">The sequence shown here is derived from an EMBL/GenBank/DDBJ whole genome shotgun (WGS) entry which is preliminary data.</text>
</comment>
<proteinExistence type="predicted"/>
<name>A0A816U7R6_9BILA</name>
<sequence length="94" mass="10286">MIVGSIHGRSKRRDIDCGCAAGCNGGNDRSTIFRDLSNCIIKTIIINLCKKMIETTTMAEREENVYGKQCYAGKFGIRGVGFDIEDGALGMGYR</sequence>
<dbReference type="SUPFAM" id="SSF57716">
    <property type="entry name" value="Glucocorticoid receptor-like (DNA-binding domain)"/>
    <property type="match status" value="1"/>
</dbReference>